<protein>
    <submittedName>
        <fullName evidence="11">Oligopeptide/dipeptide ABC transporter, ATP-binding protein, C-terminal domain</fullName>
    </submittedName>
</protein>
<keyword evidence="12" id="KW-1185">Reference proteome</keyword>
<dbReference type="PANTHER" id="PTHR43297:SF14">
    <property type="entry name" value="ATPASE AAA-TYPE CORE DOMAIN-CONTAINING PROTEIN"/>
    <property type="match status" value="1"/>
</dbReference>
<comment type="similarity">
    <text evidence="2">Belongs to the ABC transporter superfamily.</text>
</comment>
<keyword evidence="5" id="KW-0997">Cell inner membrane</keyword>
<name>A0A0K6I258_9HYPH</name>
<keyword evidence="8" id="KW-1278">Translocase</keyword>
<reference evidence="12" key="1">
    <citation type="submission" date="2015-08" db="EMBL/GenBank/DDBJ databases">
        <authorList>
            <person name="Varghese N."/>
        </authorList>
    </citation>
    <scope>NUCLEOTIDE SEQUENCE [LARGE SCALE GENOMIC DNA]</scope>
    <source>
        <strain evidence="12">DSM 23407</strain>
    </source>
</reference>
<evidence type="ECO:0000256" key="6">
    <source>
        <dbReference type="ARBA" id="ARBA00022741"/>
    </source>
</evidence>
<dbReference type="RefSeq" id="WP_208975685.1">
    <property type="nucleotide sequence ID" value="NZ_CYHE01000007.1"/>
</dbReference>
<evidence type="ECO:0000256" key="9">
    <source>
        <dbReference type="ARBA" id="ARBA00023136"/>
    </source>
</evidence>
<dbReference type="AlphaFoldDB" id="A0A0K6I258"/>
<dbReference type="GO" id="GO:0055085">
    <property type="term" value="P:transmembrane transport"/>
    <property type="evidence" value="ECO:0007669"/>
    <property type="project" value="UniProtKB-ARBA"/>
</dbReference>
<proteinExistence type="inferred from homology"/>
<dbReference type="Gene3D" id="3.40.50.300">
    <property type="entry name" value="P-loop containing nucleotide triphosphate hydrolases"/>
    <property type="match status" value="1"/>
</dbReference>
<dbReference type="InterPro" id="IPR050388">
    <property type="entry name" value="ABC_Ni/Peptide_Import"/>
</dbReference>
<keyword evidence="4" id="KW-1003">Cell membrane</keyword>
<dbReference type="GO" id="GO:0005524">
    <property type="term" value="F:ATP binding"/>
    <property type="evidence" value="ECO:0007669"/>
    <property type="project" value="UniProtKB-KW"/>
</dbReference>
<dbReference type="InterPro" id="IPR003593">
    <property type="entry name" value="AAA+_ATPase"/>
</dbReference>
<evidence type="ECO:0000256" key="4">
    <source>
        <dbReference type="ARBA" id="ARBA00022475"/>
    </source>
</evidence>
<dbReference type="Pfam" id="PF08352">
    <property type="entry name" value="oligo_HPY"/>
    <property type="match status" value="1"/>
</dbReference>
<accession>A0A0K6I258</accession>
<dbReference type="SMART" id="SM00382">
    <property type="entry name" value="AAA"/>
    <property type="match status" value="1"/>
</dbReference>
<dbReference type="CDD" id="cd03257">
    <property type="entry name" value="ABC_NikE_OppD_transporters"/>
    <property type="match status" value="1"/>
</dbReference>
<evidence type="ECO:0000259" key="10">
    <source>
        <dbReference type="PROSITE" id="PS50893"/>
    </source>
</evidence>
<comment type="subcellular location">
    <subcellularLocation>
        <location evidence="1">Cell inner membrane</location>
        <topology evidence="1">Peripheral membrane protein</topology>
    </subcellularLocation>
</comment>
<dbReference type="InterPro" id="IPR027417">
    <property type="entry name" value="P-loop_NTPase"/>
</dbReference>
<keyword evidence="9" id="KW-0472">Membrane</keyword>
<evidence type="ECO:0000256" key="2">
    <source>
        <dbReference type="ARBA" id="ARBA00005417"/>
    </source>
</evidence>
<dbReference type="GO" id="GO:0016887">
    <property type="term" value="F:ATP hydrolysis activity"/>
    <property type="evidence" value="ECO:0007669"/>
    <property type="project" value="InterPro"/>
</dbReference>
<dbReference type="GO" id="GO:0005886">
    <property type="term" value="C:plasma membrane"/>
    <property type="evidence" value="ECO:0007669"/>
    <property type="project" value="UniProtKB-SubCell"/>
</dbReference>
<evidence type="ECO:0000256" key="8">
    <source>
        <dbReference type="ARBA" id="ARBA00022967"/>
    </source>
</evidence>
<sequence length="354" mass="38642">MFFKQKAPRPDLAPMPPERLLELDNVGVHFPTRDGLVRAVNGVSYHVNRGEVLGIVGESGSGKSVTARSIMRLQPRNALNASGTIRFRRSSGDEVLISSEDRQSRTMRSLRGGEIGMVFQEPMTALSPVHTIGTQIMRTVMLHKGVSKAEARNQAIELLKRVQMPRPADIAGRYPHHLSGGMRQRAMIALALACDPALLIADEPTTALDVTTEAQILELLKRLQEELNMAIVFITHNFGVVADIADRVAVMYLGRVVETGTVDEIFYEPKHPYTQALLQSIPRLGKSHGRRLRTISGMVPDPYNVPGGCAFHPRCMHGVAGTCDVTVPEDAVFPSGQRARCHFAGTAGIAEAAE</sequence>
<dbReference type="Proteomes" id="UP000183900">
    <property type="component" value="Unassembled WGS sequence"/>
</dbReference>
<organism evidence="11 12">
    <name type="scientific">Pannonibacter indicus</name>
    <dbReference type="NCBI Taxonomy" id="466044"/>
    <lineage>
        <taxon>Bacteria</taxon>
        <taxon>Pseudomonadati</taxon>
        <taxon>Pseudomonadota</taxon>
        <taxon>Alphaproteobacteria</taxon>
        <taxon>Hyphomicrobiales</taxon>
        <taxon>Stappiaceae</taxon>
        <taxon>Pannonibacter</taxon>
    </lineage>
</organism>
<dbReference type="PROSITE" id="PS00211">
    <property type="entry name" value="ABC_TRANSPORTER_1"/>
    <property type="match status" value="1"/>
</dbReference>
<keyword evidence="6" id="KW-0547">Nucleotide-binding</keyword>
<evidence type="ECO:0000256" key="5">
    <source>
        <dbReference type="ARBA" id="ARBA00022519"/>
    </source>
</evidence>
<evidence type="ECO:0000256" key="3">
    <source>
        <dbReference type="ARBA" id="ARBA00022448"/>
    </source>
</evidence>
<dbReference type="NCBIfam" id="TIGR01727">
    <property type="entry name" value="oligo_HPY"/>
    <property type="match status" value="1"/>
</dbReference>
<dbReference type="InterPro" id="IPR003439">
    <property type="entry name" value="ABC_transporter-like_ATP-bd"/>
</dbReference>
<dbReference type="PANTHER" id="PTHR43297">
    <property type="entry name" value="OLIGOPEPTIDE TRANSPORT ATP-BINDING PROTEIN APPD"/>
    <property type="match status" value="1"/>
</dbReference>
<dbReference type="InterPro" id="IPR017871">
    <property type="entry name" value="ABC_transporter-like_CS"/>
</dbReference>
<evidence type="ECO:0000256" key="7">
    <source>
        <dbReference type="ARBA" id="ARBA00022840"/>
    </source>
</evidence>
<dbReference type="GO" id="GO:0015833">
    <property type="term" value="P:peptide transport"/>
    <property type="evidence" value="ECO:0007669"/>
    <property type="project" value="InterPro"/>
</dbReference>
<keyword evidence="7 11" id="KW-0067">ATP-binding</keyword>
<dbReference type="PROSITE" id="PS50893">
    <property type="entry name" value="ABC_TRANSPORTER_2"/>
    <property type="match status" value="1"/>
</dbReference>
<dbReference type="FunFam" id="3.40.50.300:FF:000016">
    <property type="entry name" value="Oligopeptide ABC transporter ATP-binding component"/>
    <property type="match status" value="1"/>
</dbReference>
<evidence type="ECO:0000256" key="1">
    <source>
        <dbReference type="ARBA" id="ARBA00004417"/>
    </source>
</evidence>
<feature type="domain" description="ABC transporter" evidence="10">
    <location>
        <begin position="21"/>
        <end position="278"/>
    </location>
</feature>
<keyword evidence="3" id="KW-0813">Transport</keyword>
<dbReference type="SUPFAM" id="SSF52540">
    <property type="entry name" value="P-loop containing nucleoside triphosphate hydrolases"/>
    <property type="match status" value="1"/>
</dbReference>
<dbReference type="Pfam" id="PF00005">
    <property type="entry name" value="ABC_tran"/>
    <property type="match status" value="1"/>
</dbReference>
<dbReference type="EMBL" id="CYHE01000007">
    <property type="protein sequence ID" value="CUA97133.1"/>
    <property type="molecule type" value="Genomic_DNA"/>
</dbReference>
<dbReference type="InterPro" id="IPR013563">
    <property type="entry name" value="Oligopep_ABC_C"/>
</dbReference>
<evidence type="ECO:0000313" key="11">
    <source>
        <dbReference type="EMBL" id="CUA97133.1"/>
    </source>
</evidence>
<gene>
    <name evidence="11" type="ORF">Ga0061067_10723</name>
</gene>
<evidence type="ECO:0000313" key="12">
    <source>
        <dbReference type="Proteomes" id="UP000183900"/>
    </source>
</evidence>